<reference evidence="1" key="1">
    <citation type="submission" date="2023-04" db="EMBL/GenBank/DDBJ databases">
        <title>Draft Genome sequencing of Naganishia species isolated from polar environments using Oxford Nanopore Technology.</title>
        <authorList>
            <person name="Leo P."/>
            <person name="Venkateswaran K."/>
        </authorList>
    </citation>
    <scope>NUCLEOTIDE SEQUENCE</scope>
    <source>
        <strain evidence="1">MNA-CCFEE 5262</strain>
    </source>
</reference>
<sequence>MPKAPVTKAKPQGPISGQKGANKSRKNGGKTGKKPAGKPRVQVSFESAPAGSKPAQPKTEDVKGKGRAEDPEAVESGDEDVTMTEANVKTDDEEDTKPDISKLNGEAPKSRKTHATRNEKFLVIAGSYEKNMYGLEVDVKDYQSLDPETAPPIVKPIFIFPAHLSCIKTVAASPEGGKFLASGSDDEFVKVWDLRRRKEIGSLSQHIGSITFLVFPTRSHLLAASEDSTISLFRTRDWALLRLLKGHSGRVNCIDVHPSGKVALSVGKDKTLKMWDLMRGRGAASLALGVEAEVVKFTEDGKHFAILTPQGIDVYSTRMTKIGSIPSTRRLHDIVFAKLDETEYLLTGTEEGKLLLYRLDFSEDSSEKGTACQLLGALAGHSNRIKAVSHMKMELADGPVHFVTTVSSDGNINIHDLTRSAEILQTNSTEDIETPPIATYDTKGSRLVCCCTAEVFRGKSQLQGKTEVMEETAGVKDEDGSVDGGDDFYGQGGDAESDPEEEEEEEQENEDEYEMEDE</sequence>
<dbReference type="EMBL" id="JASBWS010000002">
    <property type="protein sequence ID" value="KAJ9117292.1"/>
    <property type="molecule type" value="Genomic_DNA"/>
</dbReference>
<proteinExistence type="predicted"/>
<evidence type="ECO:0000313" key="1">
    <source>
        <dbReference type="EMBL" id="KAJ9117292.1"/>
    </source>
</evidence>
<accession>A0ACC2X0B3</accession>
<organism evidence="1 2">
    <name type="scientific">Naganishia adeliensis</name>
    <dbReference type="NCBI Taxonomy" id="92952"/>
    <lineage>
        <taxon>Eukaryota</taxon>
        <taxon>Fungi</taxon>
        <taxon>Dikarya</taxon>
        <taxon>Basidiomycota</taxon>
        <taxon>Agaricomycotina</taxon>
        <taxon>Tremellomycetes</taxon>
        <taxon>Filobasidiales</taxon>
        <taxon>Filobasidiaceae</taxon>
        <taxon>Naganishia</taxon>
    </lineage>
</organism>
<comment type="caution">
    <text evidence="1">The sequence shown here is derived from an EMBL/GenBank/DDBJ whole genome shotgun (WGS) entry which is preliminary data.</text>
</comment>
<evidence type="ECO:0000313" key="2">
    <source>
        <dbReference type="Proteomes" id="UP001230649"/>
    </source>
</evidence>
<keyword evidence="2" id="KW-1185">Reference proteome</keyword>
<dbReference type="Proteomes" id="UP001230649">
    <property type="component" value="Unassembled WGS sequence"/>
</dbReference>
<protein>
    <submittedName>
        <fullName evidence="1">Uncharacterized protein</fullName>
    </submittedName>
</protein>
<name>A0ACC2X0B3_9TREE</name>
<gene>
    <name evidence="1" type="ORF">QFC20_000439</name>
</gene>